<feature type="binding site" evidence="4">
    <location>
        <position position="102"/>
    </location>
    <ligand>
        <name>ATP</name>
        <dbReference type="ChEBI" id="CHEBI:30616"/>
    </ligand>
</feature>
<reference evidence="7" key="2">
    <citation type="submission" date="2020-11" db="EMBL/GenBank/DDBJ databases">
        <authorList>
            <consortium name="DOE Joint Genome Institute"/>
            <person name="Kuo A."/>
            <person name="Miyauchi S."/>
            <person name="Kiss E."/>
            <person name="Drula E."/>
            <person name="Kohler A."/>
            <person name="Sanchez-Garcia M."/>
            <person name="Andreopoulos B."/>
            <person name="Barry K.W."/>
            <person name="Bonito G."/>
            <person name="Buee M."/>
            <person name="Carver A."/>
            <person name="Chen C."/>
            <person name="Cichocki N."/>
            <person name="Clum A."/>
            <person name="Culley D."/>
            <person name="Crous P.W."/>
            <person name="Fauchery L."/>
            <person name="Girlanda M."/>
            <person name="Hayes R."/>
            <person name="Keri Z."/>
            <person name="Labutti K."/>
            <person name="Lipzen A."/>
            <person name="Lombard V."/>
            <person name="Magnuson J."/>
            <person name="Maillard F."/>
            <person name="Morin E."/>
            <person name="Murat C."/>
            <person name="Nolan M."/>
            <person name="Ohm R."/>
            <person name="Pangilinan J."/>
            <person name="Pereira M."/>
            <person name="Perotto S."/>
            <person name="Peter M."/>
            <person name="Riley R."/>
            <person name="Sitrit Y."/>
            <person name="Stielow B."/>
            <person name="Szollosi G."/>
            <person name="Zifcakova L."/>
            <person name="Stursova M."/>
            <person name="Spatafora J.W."/>
            <person name="Tedersoo L."/>
            <person name="Vaario L.-M."/>
            <person name="Yamada A."/>
            <person name="Yan M."/>
            <person name="Wang P."/>
            <person name="Xu J."/>
            <person name="Bruns T."/>
            <person name="Baldrian P."/>
            <person name="Vilgalys R."/>
            <person name="Henrissat B."/>
            <person name="Grigoriev I.V."/>
            <person name="Hibbett D."/>
            <person name="Nagy L.G."/>
            <person name="Martin F.M."/>
        </authorList>
    </citation>
    <scope>NUCLEOTIDE SEQUENCE</scope>
    <source>
        <strain evidence="7">UH-Tt-Lm1</strain>
    </source>
</reference>
<proteinExistence type="inferred from homology"/>
<dbReference type="OrthoDB" id="2804215at2759"/>
<keyword evidence="2 4" id="KW-0547">Nucleotide-binding</keyword>
<dbReference type="SUPFAM" id="SSF56112">
    <property type="entry name" value="Protein kinase-like (PK-like)"/>
    <property type="match status" value="1"/>
</dbReference>
<dbReference type="InterPro" id="IPR008271">
    <property type="entry name" value="Ser/Thr_kinase_AS"/>
</dbReference>
<protein>
    <submittedName>
        <fullName evidence="7">Kinase-like domain-containing protein</fullName>
    </submittedName>
</protein>
<evidence type="ECO:0000256" key="1">
    <source>
        <dbReference type="ARBA" id="ARBA00022527"/>
    </source>
</evidence>
<dbReference type="AlphaFoldDB" id="A0A9P6HKK3"/>
<dbReference type="InterPro" id="IPR000719">
    <property type="entry name" value="Prot_kinase_dom"/>
</dbReference>
<sequence>MYKLAGPEAQRVVDFINQVCDDSSILIGPADSIVEAIDSPQLTESLRKKALHALCKLCDSCQLLPIECVLGDELVETKIQIGSGGFADVWGGTYGGMQVAVKRLRFRESDNFKKIYRRFCKEVVIWKRLSHPNILPLLGVSTIGEDLRMISKLMNYGNLMAYLRTRPSANRLLLLSNVGEGLTYLHGLDLIHGDLKGANILVDDECMPRIADFGLMSIMRDTDTVLDTHTSAGGIGTPRWSAPELLDPPSFGLRSCQPSKQSDCYSFGMTIYEVLTGKAPFHGVRTDAVFMRVIRGIRPERPPFPHAIGFTDPVWAIVERCWKDERSFRPDAPTVAECLVAAAARWTPTPPLDEPCATKDSQSFSLISLYSSSESSHASGKSPSTFYDGYA</sequence>
<evidence type="ECO:0000256" key="5">
    <source>
        <dbReference type="RuleBase" id="RU000304"/>
    </source>
</evidence>
<dbReference type="InterPro" id="IPR017441">
    <property type="entry name" value="Protein_kinase_ATP_BS"/>
</dbReference>
<keyword evidence="1 5" id="KW-0723">Serine/threonine-protein kinase</keyword>
<feature type="domain" description="Protein kinase" evidence="6">
    <location>
        <begin position="75"/>
        <end position="347"/>
    </location>
</feature>
<dbReference type="GO" id="GO:0004674">
    <property type="term" value="F:protein serine/threonine kinase activity"/>
    <property type="evidence" value="ECO:0007669"/>
    <property type="project" value="UniProtKB-KW"/>
</dbReference>
<name>A0A9P6HKK3_9AGAM</name>
<dbReference type="SMART" id="SM00220">
    <property type="entry name" value="S_TKc"/>
    <property type="match status" value="1"/>
</dbReference>
<dbReference type="PROSITE" id="PS00108">
    <property type="entry name" value="PROTEIN_KINASE_ST"/>
    <property type="match status" value="1"/>
</dbReference>
<dbReference type="Pfam" id="PF07714">
    <property type="entry name" value="PK_Tyr_Ser-Thr"/>
    <property type="match status" value="1"/>
</dbReference>
<evidence type="ECO:0000259" key="6">
    <source>
        <dbReference type="PROSITE" id="PS50011"/>
    </source>
</evidence>
<accession>A0A9P6HKK3</accession>
<evidence type="ECO:0000256" key="3">
    <source>
        <dbReference type="ARBA" id="ARBA00022840"/>
    </source>
</evidence>
<evidence type="ECO:0000256" key="2">
    <source>
        <dbReference type="ARBA" id="ARBA00022741"/>
    </source>
</evidence>
<reference evidence="7" key="1">
    <citation type="journal article" date="2020" name="Nat. Commun.">
        <title>Large-scale genome sequencing of mycorrhizal fungi provides insights into the early evolution of symbiotic traits.</title>
        <authorList>
            <person name="Miyauchi S."/>
            <person name="Kiss E."/>
            <person name="Kuo A."/>
            <person name="Drula E."/>
            <person name="Kohler A."/>
            <person name="Sanchez-Garcia M."/>
            <person name="Morin E."/>
            <person name="Andreopoulos B."/>
            <person name="Barry K.W."/>
            <person name="Bonito G."/>
            <person name="Buee M."/>
            <person name="Carver A."/>
            <person name="Chen C."/>
            <person name="Cichocki N."/>
            <person name="Clum A."/>
            <person name="Culley D."/>
            <person name="Crous P.W."/>
            <person name="Fauchery L."/>
            <person name="Girlanda M."/>
            <person name="Hayes R.D."/>
            <person name="Keri Z."/>
            <person name="LaButti K."/>
            <person name="Lipzen A."/>
            <person name="Lombard V."/>
            <person name="Magnuson J."/>
            <person name="Maillard F."/>
            <person name="Murat C."/>
            <person name="Nolan M."/>
            <person name="Ohm R.A."/>
            <person name="Pangilinan J."/>
            <person name="Pereira M.F."/>
            <person name="Perotto S."/>
            <person name="Peter M."/>
            <person name="Pfister S."/>
            <person name="Riley R."/>
            <person name="Sitrit Y."/>
            <person name="Stielow J.B."/>
            <person name="Szollosi G."/>
            <person name="Zifcakova L."/>
            <person name="Stursova M."/>
            <person name="Spatafora J.W."/>
            <person name="Tedersoo L."/>
            <person name="Vaario L.M."/>
            <person name="Yamada A."/>
            <person name="Yan M."/>
            <person name="Wang P."/>
            <person name="Xu J."/>
            <person name="Bruns T."/>
            <person name="Baldrian P."/>
            <person name="Vilgalys R."/>
            <person name="Dunand C."/>
            <person name="Henrissat B."/>
            <person name="Grigoriev I.V."/>
            <person name="Hibbett D."/>
            <person name="Nagy L.G."/>
            <person name="Martin F.M."/>
        </authorList>
    </citation>
    <scope>NUCLEOTIDE SEQUENCE</scope>
    <source>
        <strain evidence="7">UH-Tt-Lm1</strain>
    </source>
</reference>
<dbReference type="InterPro" id="IPR051681">
    <property type="entry name" value="Ser/Thr_Kinases-Pseudokinases"/>
</dbReference>
<comment type="similarity">
    <text evidence="5">Belongs to the protein kinase superfamily.</text>
</comment>
<evidence type="ECO:0000313" key="8">
    <source>
        <dbReference type="Proteomes" id="UP000736335"/>
    </source>
</evidence>
<dbReference type="PANTHER" id="PTHR44329">
    <property type="entry name" value="SERINE/THREONINE-PROTEIN KINASE TNNI3K-RELATED"/>
    <property type="match status" value="1"/>
</dbReference>
<dbReference type="InterPro" id="IPR001245">
    <property type="entry name" value="Ser-Thr/Tyr_kinase_cat_dom"/>
</dbReference>
<evidence type="ECO:0000256" key="4">
    <source>
        <dbReference type="PROSITE-ProRule" id="PRU10141"/>
    </source>
</evidence>
<dbReference type="PROSITE" id="PS00107">
    <property type="entry name" value="PROTEIN_KINASE_ATP"/>
    <property type="match status" value="1"/>
</dbReference>
<dbReference type="PROSITE" id="PS50011">
    <property type="entry name" value="PROTEIN_KINASE_DOM"/>
    <property type="match status" value="1"/>
</dbReference>
<organism evidence="7 8">
    <name type="scientific">Thelephora terrestris</name>
    <dbReference type="NCBI Taxonomy" id="56493"/>
    <lineage>
        <taxon>Eukaryota</taxon>
        <taxon>Fungi</taxon>
        <taxon>Dikarya</taxon>
        <taxon>Basidiomycota</taxon>
        <taxon>Agaricomycotina</taxon>
        <taxon>Agaricomycetes</taxon>
        <taxon>Thelephorales</taxon>
        <taxon>Thelephoraceae</taxon>
        <taxon>Thelephora</taxon>
    </lineage>
</organism>
<comment type="caution">
    <text evidence="7">The sequence shown here is derived from an EMBL/GenBank/DDBJ whole genome shotgun (WGS) entry which is preliminary data.</text>
</comment>
<dbReference type="Proteomes" id="UP000736335">
    <property type="component" value="Unassembled WGS sequence"/>
</dbReference>
<keyword evidence="3 4" id="KW-0067">ATP-binding</keyword>
<dbReference type="EMBL" id="WIUZ02000004">
    <property type="protein sequence ID" value="KAF9788667.1"/>
    <property type="molecule type" value="Genomic_DNA"/>
</dbReference>
<dbReference type="GO" id="GO:0005524">
    <property type="term" value="F:ATP binding"/>
    <property type="evidence" value="ECO:0007669"/>
    <property type="project" value="UniProtKB-UniRule"/>
</dbReference>
<gene>
    <name evidence="7" type="ORF">BJ322DRAFT_1002719</name>
</gene>
<dbReference type="Gene3D" id="1.10.510.10">
    <property type="entry name" value="Transferase(Phosphotransferase) domain 1"/>
    <property type="match status" value="1"/>
</dbReference>
<evidence type="ECO:0000313" key="7">
    <source>
        <dbReference type="EMBL" id="KAF9788667.1"/>
    </source>
</evidence>
<dbReference type="InterPro" id="IPR011009">
    <property type="entry name" value="Kinase-like_dom_sf"/>
</dbReference>
<keyword evidence="8" id="KW-1185">Reference proteome</keyword>
<keyword evidence="7" id="KW-0808">Transferase</keyword>
<keyword evidence="7" id="KW-0418">Kinase</keyword>